<keyword evidence="1 5" id="KW-0963">Cytoplasm</keyword>
<dbReference type="GO" id="GO:0008757">
    <property type="term" value="F:S-adenosylmethionine-dependent methyltransferase activity"/>
    <property type="evidence" value="ECO:0007669"/>
    <property type="project" value="UniProtKB-UniRule"/>
</dbReference>
<reference evidence="6" key="1">
    <citation type="journal article" date="2020" name="mSystems">
        <title>Genome- and Community-Level Interaction Insights into Carbon Utilization and Element Cycling Functions of Hydrothermarchaeota in Hydrothermal Sediment.</title>
        <authorList>
            <person name="Zhou Z."/>
            <person name="Liu Y."/>
            <person name="Xu W."/>
            <person name="Pan J."/>
            <person name="Luo Z.H."/>
            <person name="Li M."/>
        </authorList>
    </citation>
    <scope>NUCLEOTIDE SEQUENCE [LARGE SCALE GENOMIC DNA]</scope>
    <source>
        <strain evidence="6">SpSt-468</strain>
    </source>
</reference>
<comment type="subcellular location">
    <subcellularLocation>
        <location evidence="5">Cytoplasm</location>
    </subcellularLocation>
</comment>
<dbReference type="EC" id="2.1.1.257" evidence="5"/>
<accession>A0A7C3F9Z1</accession>
<feature type="binding site" evidence="5">
    <location>
        <position position="183"/>
    </location>
    <ligand>
        <name>S-adenosyl-L-methionine</name>
        <dbReference type="ChEBI" id="CHEBI:59789"/>
    </ligand>
</feature>
<dbReference type="AlphaFoldDB" id="A0A7C3F9Z1"/>
<dbReference type="GO" id="GO:0005737">
    <property type="term" value="C:cytoplasm"/>
    <property type="evidence" value="ECO:0007669"/>
    <property type="project" value="UniProtKB-SubCell"/>
</dbReference>
<dbReference type="PANTHER" id="PTHR40703:SF1">
    <property type="entry name" value="TRNA (PSEUDOURIDINE(54)-N(1))-METHYLTRANSFERASE"/>
    <property type="match status" value="1"/>
</dbReference>
<comment type="similarity">
    <text evidence="5">Belongs to the methyltransferase superfamily. TrmY family.</text>
</comment>
<dbReference type="GO" id="GO:0008175">
    <property type="term" value="F:tRNA methyltransferase activity"/>
    <property type="evidence" value="ECO:0007669"/>
    <property type="project" value="UniProtKB-UniRule"/>
</dbReference>
<keyword evidence="4 5" id="KW-0949">S-adenosyl-L-methionine</keyword>
<dbReference type="EMBL" id="DSTX01000002">
    <property type="protein sequence ID" value="HFK20107.1"/>
    <property type="molecule type" value="Genomic_DNA"/>
</dbReference>
<dbReference type="PANTHER" id="PTHR40703">
    <property type="entry name" value="TRNA (PSEUDOURIDINE(54)-N(1))-METHYLTRANSFERASE"/>
    <property type="match status" value="1"/>
</dbReference>
<dbReference type="CDD" id="cd18087">
    <property type="entry name" value="TrmY-like"/>
    <property type="match status" value="1"/>
</dbReference>
<proteinExistence type="inferred from homology"/>
<evidence type="ECO:0000256" key="5">
    <source>
        <dbReference type="HAMAP-Rule" id="MF_00587"/>
    </source>
</evidence>
<feature type="binding site" evidence="5">
    <location>
        <position position="129"/>
    </location>
    <ligand>
        <name>S-adenosyl-L-methionine</name>
        <dbReference type="ChEBI" id="CHEBI:59789"/>
    </ligand>
</feature>
<comment type="caution">
    <text evidence="6">The sequence shown here is derived from an EMBL/GenBank/DDBJ whole genome shotgun (WGS) entry which is preliminary data.</text>
</comment>
<sequence>MGGYFLFRAFLLKASEGRTAPDFSLKSLAGSGGRMDLICRCVIAALAVPGGPERSTEITIVLEGPPNPPISVTFSGAEIEGAPQGEVEVGEMIAKAMRGDPPRGVRAARWGFREALLDYRRQGFKAYYLHEEGEAFRYARLAQKGVFVLGDHKGLDPGSERLLDELGAKRISLGPISYLASHCITMVQANLP</sequence>
<comment type="subunit">
    <text evidence="5">Homodimer.</text>
</comment>
<feature type="binding site" evidence="5">
    <location>
        <position position="150"/>
    </location>
    <ligand>
        <name>S-adenosyl-L-methionine</name>
        <dbReference type="ChEBI" id="CHEBI:59789"/>
    </ligand>
</feature>
<organism evidence="6">
    <name type="scientific">Candidatus Methanomethylicus mesodigestus</name>
    <dbReference type="NCBI Taxonomy" id="1867258"/>
    <lineage>
        <taxon>Archaea</taxon>
        <taxon>Thermoproteota</taxon>
        <taxon>Methanosuratincolia</taxon>
        <taxon>Candidatus Methanomethylicales</taxon>
        <taxon>Candidatus Methanomethylicaceae</taxon>
        <taxon>Candidatus Methanomethylicus</taxon>
    </lineage>
</organism>
<dbReference type="InterPro" id="IPR029026">
    <property type="entry name" value="tRNA_m1G_MTases_N"/>
</dbReference>
<evidence type="ECO:0000313" key="6">
    <source>
        <dbReference type="EMBL" id="HFK20107.1"/>
    </source>
</evidence>
<dbReference type="GO" id="GO:0030488">
    <property type="term" value="P:tRNA methylation"/>
    <property type="evidence" value="ECO:0007669"/>
    <property type="project" value="UniProtKB-UniRule"/>
</dbReference>
<dbReference type="SUPFAM" id="SSF75217">
    <property type="entry name" value="alpha/beta knot"/>
    <property type="match status" value="1"/>
</dbReference>
<evidence type="ECO:0000256" key="1">
    <source>
        <dbReference type="ARBA" id="ARBA00022490"/>
    </source>
</evidence>
<dbReference type="InterPro" id="IPR029028">
    <property type="entry name" value="Alpha/beta_knot_MTases"/>
</dbReference>
<comment type="caution">
    <text evidence="5">Lacks conserved residue(s) required for the propagation of feature annotation.</text>
</comment>
<keyword evidence="5" id="KW-0819">tRNA processing</keyword>
<evidence type="ECO:0000256" key="3">
    <source>
        <dbReference type="ARBA" id="ARBA00022679"/>
    </source>
</evidence>
<name>A0A7C3F9Z1_9CREN</name>
<dbReference type="InterPro" id="IPR007158">
    <property type="entry name" value="TrmY"/>
</dbReference>
<dbReference type="HAMAP" id="MF_00587">
    <property type="entry name" value="tRNA_methyltr_TrmY"/>
    <property type="match status" value="1"/>
</dbReference>
<comment type="function">
    <text evidence="5">Specifically catalyzes the N1-methylation of pseudouridine at position 54 (Psi54) in tRNAs.</text>
</comment>
<gene>
    <name evidence="5" type="primary">trmY</name>
    <name evidence="6" type="ORF">ENS19_02390</name>
</gene>
<evidence type="ECO:0000256" key="4">
    <source>
        <dbReference type="ARBA" id="ARBA00022691"/>
    </source>
</evidence>
<protein>
    <recommendedName>
        <fullName evidence="5">tRNA (pseudouridine(54)-N(1))-methyltransferase</fullName>
        <ecNumber evidence="5">2.1.1.257</ecNumber>
    </recommendedName>
</protein>
<dbReference type="Pfam" id="PF04013">
    <property type="entry name" value="Methyltrn_RNA_2"/>
    <property type="match status" value="1"/>
</dbReference>
<evidence type="ECO:0000256" key="2">
    <source>
        <dbReference type="ARBA" id="ARBA00022603"/>
    </source>
</evidence>
<comment type="catalytic activity">
    <reaction evidence="5">
        <text>pseudouridine(54) in tRNA + S-adenosyl-L-methionine = N(1)-methylpseudouridine(54) in tRNA + S-adenosyl-L-homocysteine + H(+)</text>
        <dbReference type="Rhea" id="RHEA:55292"/>
        <dbReference type="Rhea" id="RHEA-COMP:14140"/>
        <dbReference type="Rhea" id="RHEA-COMP:14141"/>
        <dbReference type="ChEBI" id="CHEBI:15378"/>
        <dbReference type="ChEBI" id="CHEBI:57856"/>
        <dbReference type="ChEBI" id="CHEBI:59789"/>
        <dbReference type="ChEBI" id="CHEBI:65314"/>
        <dbReference type="ChEBI" id="CHEBI:74890"/>
        <dbReference type="EC" id="2.1.1.257"/>
    </reaction>
</comment>
<keyword evidence="2 5" id="KW-0489">Methyltransferase</keyword>
<keyword evidence="3 5" id="KW-0808">Transferase</keyword>
<dbReference type="Gene3D" id="3.40.1280.10">
    <property type="match status" value="1"/>
</dbReference>